<evidence type="ECO:0000256" key="4">
    <source>
        <dbReference type="ARBA" id="ARBA00022729"/>
    </source>
</evidence>
<dbReference type="EMBL" id="AP012320">
    <property type="protein sequence ID" value="BAL98013.1"/>
    <property type="molecule type" value="Genomic_DNA"/>
</dbReference>
<accession>I0HYC6</accession>
<organism evidence="7 8">
    <name type="scientific">Rubrivivax gelatinosus (strain NBRC 100245 / IL144)</name>
    <dbReference type="NCBI Taxonomy" id="983917"/>
    <lineage>
        <taxon>Bacteria</taxon>
        <taxon>Pseudomonadati</taxon>
        <taxon>Pseudomonadota</taxon>
        <taxon>Betaproteobacteria</taxon>
        <taxon>Burkholderiales</taxon>
        <taxon>Sphaerotilaceae</taxon>
        <taxon>Rubrivivax</taxon>
    </lineage>
</organism>
<keyword evidence="8" id="KW-1185">Reference proteome</keyword>
<evidence type="ECO:0000256" key="5">
    <source>
        <dbReference type="SAM" id="SignalP"/>
    </source>
</evidence>
<dbReference type="InterPro" id="IPR000914">
    <property type="entry name" value="SBP_5_dom"/>
</dbReference>
<dbReference type="GO" id="GO:0043190">
    <property type="term" value="C:ATP-binding cassette (ABC) transporter complex"/>
    <property type="evidence" value="ECO:0007669"/>
    <property type="project" value="InterPro"/>
</dbReference>
<dbReference type="Gene3D" id="3.10.105.10">
    <property type="entry name" value="Dipeptide-binding Protein, Domain 3"/>
    <property type="match status" value="1"/>
</dbReference>
<dbReference type="InterPro" id="IPR039424">
    <property type="entry name" value="SBP_5"/>
</dbReference>
<dbReference type="AlphaFoldDB" id="I0HYC6"/>
<feature type="signal peptide" evidence="5">
    <location>
        <begin position="1"/>
        <end position="22"/>
    </location>
</feature>
<evidence type="ECO:0000256" key="2">
    <source>
        <dbReference type="ARBA" id="ARBA00005695"/>
    </source>
</evidence>
<evidence type="ECO:0000313" key="7">
    <source>
        <dbReference type="EMBL" id="BAL98013.1"/>
    </source>
</evidence>
<evidence type="ECO:0000256" key="1">
    <source>
        <dbReference type="ARBA" id="ARBA00004196"/>
    </source>
</evidence>
<dbReference type="HOGENOM" id="CLU_017028_6_0_4"/>
<dbReference type="STRING" id="983917.RGE_46800"/>
<dbReference type="PIRSF" id="PIRSF002741">
    <property type="entry name" value="MppA"/>
    <property type="match status" value="1"/>
</dbReference>
<proteinExistence type="inferred from homology"/>
<protein>
    <submittedName>
        <fullName evidence="7">Putative ABC transporter substrate binding protein</fullName>
    </submittedName>
</protein>
<comment type="similarity">
    <text evidence="2">Belongs to the bacterial solute-binding protein 5 family.</text>
</comment>
<keyword evidence="3" id="KW-0813">Transport</keyword>
<dbReference type="PANTHER" id="PTHR30290">
    <property type="entry name" value="PERIPLASMIC BINDING COMPONENT OF ABC TRANSPORTER"/>
    <property type="match status" value="1"/>
</dbReference>
<evidence type="ECO:0000256" key="3">
    <source>
        <dbReference type="ARBA" id="ARBA00022448"/>
    </source>
</evidence>
<feature type="domain" description="Solute-binding protein family 5" evidence="6">
    <location>
        <begin position="77"/>
        <end position="516"/>
    </location>
</feature>
<evidence type="ECO:0000259" key="6">
    <source>
        <dbReference type="Pfam" id="PF00496"/>
    </source>
</evidence>
<dbReference type="PATRIC" id="fig|983917.3.peg.4562"/>
<dbReference type="InterPro" id="IPR030678">
    <property type="entry name" value="Peptide/Ni-bd"/>
</dbReference>
<evidence type="ECO:0000313" key="8">
    <source>
        <dbReference type="Proteomes" id="UP000007883"/>
    </source>
</evidence>
<gene>
    <name evidence="7" type="ordered locus">RGE_46800</name>
</gene>
<keyword evidence="4 5" id="KW-0732">Signal</keyword>
<feature type="chain" id="PRO_5003629388" evidence="5">
    <location>
        <begin position="23"/>
        <end position="605"/>
    </location>
</feature>
<dbReference type="GO" id="GO:0015833">
    <property type="term" value="P:peptide transport"/>
    <property type="evidence" value="ECO:0007669"/>
    <property type="project" value="TreeGrafter"/>
</dbReference>
<reference evidence="7 8" key="1">
    <citation type="journal article" date="2012" name="J. Bacteriol.">
        <title>Complete genome sequence of phototrophic betaproteobacterium Rubrivivax gelatinosus IL144.</title>
        <authorList>
            <person name="Nagashima S."/>
            <person name="Kamimura A."/>
            <person name="Shimizu T."/>
            <person name="Nakamura-isaki S."/>
            <person name="Aono E."/>
            <person name="Sakamoto K."/>
            <person name="Ichikawa N."/>
            <person name="Nakazawa H."/>
            <person name="Sekine M."/>
            <person name="Yamazaki S."/>
            <person name="Fujita N."/>
            <person name="Shimada K."/>
            <person name="Hanada S."/>
            <person name="Nagashima K.V.P."/>
        </authorList>
    </citation>
    <scope>NUCLEOTIDE SEQUENCE [LARGE SCALE GENOMIC DNA]</scope>
    <source>
        <strain evidence="8">NBRC 100245 / IL144</strain>
    </source>
</reference>
<dbReference type="SUPFAM" id="SSF53850">
    <property type="entry name" value="Periplasmic binding protein-like II"/>
    <property type="match status" value="1"/>
</dbReference>
<dbReference type="PANTHER" id="PTHR30290:SF10">
    <property type="entry name" value="PERIPLASMIC OLIGOPEPTIDE-BINDING PROTEIN-RELATED"/>
    <property type="match status" value="1"/>
</dbReference>
<dbReference type="eggNOG" id="COG4166">
    <property type="taxonomic scope" value="Bacteria"/>
</dbReference>
<name>I0HYC6_RUBGI</name>
<comment type="subcellular location">
    <subcellularLocation>
        <location evidence="1">Cell envelope</location>
    </subcellularLocation>
</comment>
<dbReference type="Proteomes" id="UP000007883">
    <property type="component" value="Chromosome"/>
</dbReference>
<dbReference type="Gene3D" id="3.40.190.10">
    <property type="entry name" value="Periplasmic binding protein-like II"/>
    <property type="match status" value="1"/>
</dbReference>
<sequence length="605" mass="68118">MKRLVRSAALAVCLLATALSGAAQTASTAPKTLRYAFPIAETGFDPAVISDLYSITVVSGILEAPLEFAFLERPVRLRPNTAAAMPEVSADYRTFTFRIKPGIYFADDPAFKGKKRELVAEDYVYSIKRFYDPRWRAGRLYRLESNKILGLSELRARALKERKPFDYDTPVEGLRALDRYTFQVKLAEPAPRFVYNFAEASLTGAVAREVVEFYGDRVGDHPVGTGPFKLGAWKRSSSIELDRNPGYRTVLYDEQAPEGDARLQAIAREFKGRRLPLVDRVKISIIEEPQPRWLSFLNVEQDVAEQVPAEFANVAFPNNELAPNLAKRGVLMLRYAKADVSYTYFAMENPVVGGYTPDKVALRRAIALAVDVEREIRLVRGGQGIPAQSMVGPEVQGYDPAFKSESSEYDPARANALLDMFGYVDRDGDGWREQPDGSPLVLEYATQPDQLSRKLNELWKKSMDAIGIRIVFKPAKWPEQLKASRAGKLMMWGVAWSAELPDGDTFLALGYGPNKGQSNHPRFDLPAYNALYEKQARLPDGPERREAMDAAKKLLVAYAPYKPTVHRIWTDLAYPWVLGYSRNIFVREFWKYVDLDPEAQARRGS</sequence>
<dbReference type="GO" id="GO:1904680">
    <property type="term" value="F:peptide transmembrane transporter activity"/>
    <property type="evidence" value="ECO:0007669"/>
    <property type="project" value="TreeGrafter"/>
</dbReference>
<dbReference type="RefSeq" id="WP_014430860.1">
    <property type="nucleotide sequence ID" value="NC_017075.1"/>
</dbReference>
<dbReference type="KEGG" id="rge:RGE_46800"/>
<dbReference type="GO" id="GO:0030288">
    <property type="term" value="C:outer membrane-bounded periplasmic space"/>
    <property type="evidence" value="ECO:0007669"/>
    <property type="project" value="UniProtKB-ARBA"/>
</dbReference>
<dbReference type="Pfam" id="PF00496">
    <property type="entry name" value="SBP_bac_5"/>
    <property type="match status" value="1"/>
</dbReference>